<evidence type="ECO:0000313" key="1">
    <source>
        <dbReference type="EMBL" id="KAF4866276.1"/>
    </source>
</evidence>
<proteinExistence type="predicted"/>
<sequence>MTSTLQVQPSEFHVGPLRDKEGVFFLSSTIEKRPASCGACPDSRRTYLHCRNLPPLGSFQGCGRATGACAGEIREPGRQSWATYNLRLPRCRVHPALPRRHLPVTCEKVNSSAFQ</sequence>
<gene>
    <name evidence="1" type="ORF">CGCSCA2_v001059</name>
</gene>
<reference evidence="1" key="1">
    <citation type="submission" date="2019-06" db="EMBL/GenBank/DDBJ databases">
        <authorList>
            <person name="Gan P."/>
            <person name="Shirasu K."/>
        </authorList>
    </citation>
    <scope>NUCLEOTIDE SEQUENCE [LARGE SCALE GENOMIC DNA]</scope>
    <source>
        <strain evidence="1">CAD2</strain>
    </source>
</reference>
<evidence type="ECO:0000313" key="2">
    <source>
        <dbReference type="Proteomes" id="UP000711996"/>
    </source>
</evidence>
<protein>
    <submittedName>
        <fullName evidence="1">Uncharacterized protein</fullName>
    </submittedName>
</protein>
<comment type="caution">
    <text evidence="1">The sequence shown here is derived from an EMBL/GenBank/DDBJ whole genome shotgun (WGS) entry which is preliminary data.</text>
</comment>
<dbReference type="Proteomes" id="UP000711996">
    <property type="component" value="Unassembled WGS sequence"/>
</dbReference>
<dbReference type="EMBL" id="QPMT01000002">
    <property type="protein sequence ID" value="KAF4866276.1"/>
    <property type="molecule type" value="Genomic_DNA"/>
</dbReference>
<keyword evidence="2" id="KW-1185">Reference proteome</keyword>
<dbReference type="OrthoDB" id="10582630at2759"/>
<name>A0A9P5F4Q3_COLSI</name>
<dbReference type="AlphaFoldDB" id="A0A9P5F4Q3"/>
<organism evidence="1 2">
    <name type="scientific">Colletotrichum siamense</name>
    <name type="common">Anthracnose fungus</name>
    <dbReference type="NCBI Taxonomy" id="690259"/>
    <lineage>
        <taxon>Eukaryota</taxon>
        <taxon>Fungi</taxon>
        <taxon>Dikarya</taxon>
        <taxon>Ascomycota</taxon>
        <taxon>Pezizomycotina</taxon>
        <taxon>Sordariomycetes</taxon>
        <taxon>Hypocreomycetidae</taxon>
        <taxon>Glomerellales</taxon>
        <taxon>Glomerellaceae</taxon>
        <taxon>Colletotrichum</taxon>
        <taxon>Colletotrichum gloeosporioides species complex</taxon>
    </lineage>
</organism>
<accession>A0A9P5F4Q3</accession>